<protein>
    <recommendedName>
        <fullName evidence="6">Prefoldin subunit 1</fullName>
    </recommendedName>
</protein>
<evidence type="ECO:0000256" key="2">
    <source>
        <dbReference type="ARBA" id="ARBA00023186"/>
    </source>
</evidence>
<dbReference type="Pfam" id="PF01920">
    <property type="entry name" value="Prefoldin_2"/>
    <property type="match status" value="1"/>
</dbReference>
<evidence type="ECO:0000313" key="5">
    <source>
        <dbReference type="Proteomes" id="UP001497522"/>
    </source>
</evidence>
<reference evidence="4" key="1">
    <citation type="submission" date="2024-03" db="EMBL/GenBank/DDBJ databases">
        <authorList>
            <consortium name="ELIXIR-Norway"/>
            <consortium name="Elixir Norway"/>
        </authorList>
    </citation>
    <scope>NUCLEOTIDE SEQUENCE</scope>
</reference>
<name>A0ABP1AXK2_9BRYO</name>
<dbReference type="InterPro" id="IPR002777">
    <property type="entry name" value="PFD_beta-like"/>
</dbReference>
<feature type="coiled-coil region" evidence="3">
    <location>
        <begin position="114"/>
        <end position="141"/>
    </location>
</feature>
<dbReference type="SUPFAM" id="SSF46579">
    <property type="entry name" value="Prefoldin"/>
    <property type="match status" value="1"/>
</dbReference>
<evidence type="ECO:0000256" key="3">
    <source>
        <dbReference type="SAM" id="Coils"/>
    </source>
</evidence>
<evidence type="ECO:0000313" key="4">
    <source>
        <dbReference type="EMBL" id="CAK9867211.1"/>
    </source>
</evidence>
<keyword evidence="5" id="KW-1185">Reference proteome</keyword>
<keyword evidence="2" id="KW-0143">Chaperone</keyword>
<dbReference type="Gene3D" id="1.10.287.370">
    <property type="match status" value="1"/>
</dbReference>
<comment type="similarity">
    <text evidence="1">Belongs to the prefoldin subunit beta family.</text>
</comment>
<proteinExistence type="inferred from homology"/>
<dbReference type="PANTHER" id="PTHR20903">
    <property type="entry name" value="PREFOLDIN SUBUNIT 1-RELATED"/>
    <property type="match status" value="1"/>
</dbReference>
<organism evidence="4 5">
    <name type="scientific">Sphagnum jensenii</name>
    <dbReference type="NCBI Taxonomy" id="128206"/>
    <lineage>
        <taxon>Eukaryota</taxon>
        <taxon>Viridiplantae</taxon>
        <taxon>Streptophyta</taxon>
        <taxon>Embryophyta</taxon>
        <taxon>Bryophyta</taxon>
        <taxon>Sphagnophytina</taxon>
        <taxon>Sphagnopsida</taxon>
        <taxon>Sphagnales</taxon>
        <taxon>Sphagnaceae</taxon>
        <taxon>Sphagnum</taxon>
    </lineage>
</organism>
<feature type="coiled-coil region" evidence="3">
    <location>
        <begin position="43"/>
        <end position="77"/>
    </location>
</feature>
<evidence type="ECO:0008006" key="6">
    <source>
        <dbReference type="Google" id="ProtNLM"/>
    </source>
</evidence>
<dbReference type="Proteomes" id="UP001497522">
    <property type="component" value="Chromosome 17"/>
</dbReference>
<keyword evidence="3" id="KW-0175">Coiled coil</keyword>
<sequence>MKQCPLGISCDILETLGAHVGGATDQVAKLSCEKAFVELQGRLVDTTTKLKQVQMQIRNKEAEKKRAFLTVEELERLPESTNTYRSVGKAFILESRDTLLKEQQTKADDSDSAIATLQASKEYLERQMKEVESHFRELLQNSPELARQVMAMSVS</sequence>
<accession>A0ABP1AXK2</accession>
<dbReference type="CDD" id="cd23164">
    <property type="entry name" value="Prefoldin_1"/>
    <property type="match status" value="1"/>
</dbReference>
<dbReference type="EMBL" id="OZ023718">
    <property type="protein sequence ID" value="CAK9867211.1"/>
    <property type="molecule type" value="Genomic_DNA"/>
</dbReference>
<gene>
    <name evidence="4" type="ORF">CSSPJE1EN2_LOCUS10206</name>
</gene>
<dbReference type="PANTHER" id="PTHR20903:SF0">
    <property type="entry name" value="PREFOLDIN SUBUNIT 1"/>
    <property type="match status" value="1"/>
</dbReference>
<evidence type="ECO:0000256" key="1">
    <source>
        <dbReference type="ARBA" id="ARBA00008045"/>
    </source>
</evidence>
<dbReference type="InterPro" id="IPR009053">
    <property type="entry name" value="Prefoldin"/>
</dbReference>